<dbReference type="InterPro" id="IPR027417">
    <property type="entry name" value="P-loop_NTPase"/>
</dbReference>
<proteinExistence type="predicted"/>
<dbReference type="SUPFAM" id="SSF52540">
    <property type="entry name" value="P-loop containing nucleoside triphosphate hydrolases"/>
    <property type="match status" value="1"/>
</dbReference>
<dbReference type="Proteomes" id="UP001056693">
    <property type="component" value="Unassembled WGS sequence"/>
</dbReference>
<dbReference type="PROSITE" id="PS50005">
    <property type="entry name" value="TPR"/>
    <property type="match status" value="1"/>
</dbReference>
<comment type="caution">
    <text evidence="2">The sequence shown here is derived from an EMBL/GenBank/DDBJ whole genome shotgun (WGS) entry which is preliminary data.</text>
</comment>
<protein>
    <recommendedName>
        <fullName evidence="4">Tetratricopeptide repeat protein</fullName>
    </recommendedName>
</protein>
<gene>
    <name evidence="2" type="ORF">E2N93_06000</name>
</gene>
<sequence length="783" mass="91422">MENLIDRNNEIKLLSNFVNSQGSTNKIIILSGISGIGKSGLMEKLKMSKLISNDIITVKMSKSSVETIENLQYFNDIYKEFEIFSFNNSSLVPTPTEHGIRSFENLLRYIFYLMRSAFGLGDAEPLAEIGEEASIIRKKDYIVYLLNHSNIILNIDNIQNIDTQSFELLQFIIKNTKNKTFIFEYTLGEKDKTHFYNFYKELKETGVIIENFIVEKMDFSIAKSLAPKNISINFEVIEKLYDDSQGNLMEIILANEQSKLNNSNINISIKALSIYEKYIIYLIYLHESKIDKNLLYLLCYQVTNNHSLTEYFKTKDLEKLIENLLNKKILKFDSNMFLSIHDSIKHELDKVTYDPILFCAYASIKRYYFENLNKTNDFSMLEQLVFLCMKFSDEELFSLLPRLKELLNEQKYPQLIISKLVKYRESVLEMSANSLIIQKGIYKLTILLIEVCISNKLADEAQKNLNTIFDVNNNYHLALQGLIYSLCESFEVEDKLRSLIEHASINSRLRLILELALMNYCMKMHSSNISEKLGVAILNNPFYKQFKEYAYVLRNYAELCDDNEKAIEYYNKALKIFKTQEMNLNVSSIYISLAMIYAYKGNLLDAKKALKRALSLDKSSTTICYYLNNVAAIDILGNKYDKKTEKSLLDSSLLSVTVYETVLIYCNLLIYYCLTDEYDKASFYAKKIEVLYKDFQYEEFLHIVFQNLYFYYTRIKDFKKKAFYYKKIIAIINNPNTKKSTKLLAEGINGICNNNSFYSNFPFRVDFLGYWEFIIDSDLDHCL</sequence>
<evidence type="ECO:0008006" key="4">
    <source>
        <dbReference type="Google" id="ProtNLM"/>
    </source>
</evidence>
<dbReference type="RefSeq" id="WP_249376612.1">
    <property type="nucleotide sequence ID" value="NZ_SNUZ01000007.1"/>
</dbReference>
<dbReference type="SMART" id="SM00028">
    <property type="entry name" value="TPR"/>
    <property type="match status" value="3"/>
</dbReference>
<dbReference type="SUPFAM" id="SSF48452">
    <property type="entry name" value="TPR-like"/>
    <property type="match status" value="1"/>
</dbReference>
<evidence type="ECO:0000313" key="2">
    <source>
        <dbReference type="EMBL" id="MCL3787559.1"/>
    </source>
</evidence>
<organism evidence="2 3">
    <name type="scientific">Ruminococcus bromii</name>
    <dbReference type="NCBI Taxonomy" id="40518"/>
    <lineage>
        <taxon>Bacteria</taxon>
        <taxon>Bacillati</taxon>
        <taxon>Bacillota</taxon>
        <taxon>Clostridia</taxon>
        <taxon>Eubacteriales</taxon>
        <taxon>Oscillospiraceae</taxon>
        <taxon>Ruminococcus</taxon>
    </lineage>
</organism>
<keyword evidence="3" id="KW-1185">Reference proteome</keyword>
<reference evidence="2 3" key="1">
    <citation type="submission" date="2019-03" db="EMBL/GenBank/DDBJ databases">
        <authorList>
            <person name="Molinero N."/>
            <person name="Sanchez B."/>
            <person name="Walker A."/>
            <person name="Duncan S."/>
            <person name="Delgado S."/>
            <person name="Margolles A."/>
        </authorList>
    </citation>
    <scope>NUCLEOTIDE SEQUENCE [LARGE SCALE GENOMIC DNA]</scope>
    <source>
        <strain evidence="2 3">IPLA60002</strain>
    </source>
</reference>
<feature type="repeat" description="TPR" evidence="1">
    <location>
        <begin position="587"/>
        <end position="620"/>
    </location>
</feature>
<dbReference type="InterPro" id="IPR011990">
    <property type="entry name" value="TPR-like_helical_dom_sf"/>
</dbReference>
<evidence type="ECO:0000313" key="3">
    <source>
        <dbReference type="Proteomes" id="UP001056693"/>
    </source>
</evidence>
<name>A0ABT0NH25_9FIRM</name>
<accession>A0ABT0NH25</accession>
<dbReference type="EMBL" id="SNUZ01000007">
    <property type="protein sequence ID" value="MCL3787559.1"/>
    <property type="molecule type" value="Genomic_DNA"/>
</dbReference>
<dbReference type="Gene3D" id="1.25.40.10">
    <property type="entry name" value="Tetratricopeptide repeat domain"/>
    <property type="match status" value="1"/>
</dbReference>
<evidence type="ECO:0000256" key="1">
    <source>
        <dbReference type="PROSITE-ProRule" id="PRU00339"/>
    </source>
</evidence>
<keyword evidence="1" id="KW-0802">TPR repeat</keyword>
<dbReference type="InterPro" id="IPR019734">
    <property type="entry name" value="TPR_rpt"/>
</dbReference>